<gene>
    <name evidence="1" type="ORF">LSAA_322</name>
</gene>
<organism evidence="1 2">
    <name type="scientific">Lepeophtheirus salmonis</name>
    <name type="common">Salmon louse</name>
    <name type="synonym">Caligus salmonis</name>
    <dbReference type="NCBI Taxonomy" id="72036"/>
    <lineage>
        <taxon>Eukaryota</taxon>
        <taxon>Metazoa</taxon>
        <taxon>Ecdysozoa</taxon>
        <taxon>Arthropoda</taxon>
        <taxon>Crustacea</taxon>
        <taxon>Multicrustacea</taxon>
        <taxon>Hexanauplia</taxon>
        <taxon>Copepoda</taxon>
        <taxon>Siphonostomatoida</taxon>
        <taxon>Caligidae</taxon>
        <taxon>Lepeophtheirus</taxon>
    </lineage>
</organism>
<keyword evidence="2" id="KW-1185">Reference proteome</keyword>
<protein>
    <submittedName>
        <fullName evidence="1">(salmon louse) hypothetical protein</fullName>
    </submittedName>
</protein>
<sequence length="136" mass="16093">MSVNGINCIFMVFSARQCKNELSILWICDYQNNSTFRWDNINSYKKQNYQNTLNNYNENYTECYGCNNTRYLAPDCKNKRKASNYYAKVDQLEHKCLKKDKVQSSQNDIVELQWSYATPMMNSAHLQTHQLNTCLK</sequence>
<proteinExistence type="predicted"/>
<accession>A0A817FEB8</accession>
<reference evidence="1" key="1">
    <citation type="submission" date="2021-02" db="EMBL/GenBank/DDBJ databases">
        <authorList>
            <person name="Bekaert M."/>
        </authorList>
    </citation>
    <scope>NUCLEOTIDE SEQUENCE</scope>
    <source>
        <strain evidence="1">IoA-00</strain>
    </source>
</reference>
<evidence type="ECO:0000313" key="2">
    <source>
        <dbReference type="Proteomes" id="UP000675881"/>
    </source>
</evidence>
<dbReference type="Proteomes" id="UP000675881">
    <property type="component" value="Unassembled WGS sequence"/>
</dbReference>
<dbReference type="AlphaFoldDB" id="A0A817FEB8"/>
<comment type="caution">
    <text evidence="1">The sequence shown here is derived from an EMBL/GenBank/DDBJ whole genome shotgun (WGS) entry which is preliminary data.</text>
</comment>
<dbReference type="EMBL" id="CAJNVT010000152">
    <property type="protein sequence ID" value="CAF2746653.1"/>
    <property type="molecule type" value="Genomic_DNA"/>
</dbReference>
<evidence type="ECO:0000313" key="1">
    <source>
        <dbReference type="EMBL" id="CAF2746653.1"/>
    </source>
</evidence>
<name>A0A817FEB8_LEPSM</name>